<reference evidence="3" key="1">
    <citation type="submission" date="2016-10" db="EMBL/GenBank/DDBJ databases">
        <authorList>
            <person name="Varghese N."/>
            <person name="Submissions S."/>
        </authorList>
    </citation>
    <scope>NUCLEOTIDE SEQUENCE [LARGE SCALE GENOMIC DNA]</scope>
    <source>
        <strain evidence="3">CGMCC 1.9108</strain>
    </source>
</reference>
<dbReference type="RefSeq" id="WP_093036106.1">
    <property type="nucleotide sequence ID" value="NZ_FMZV01000018.1"/>
</dbReference>
<dbReference type="OrthoDB" id="7871190at2"/>
<feature type="compositionally biased region" description="Pro residues" evidence="1">
    <location>
        <begin position="72"/>
        <end position="88"/>
    </location>
</feature>
<dbReference type="EMBL" id="FMZV01000018">
    <property type="protein sequence ID" value="SDE37259.1"/>
    <property type="molecule type" value="Genomic_DNA"/>
</dbReference>
<evidence type="ECO:0000256" key="1">
    <source>
        <dbReference type="SAM" id="MobiDB-lite"/>
    </source>
</evidence>
<dbReference type="AlphaFoldDB" id="A0A1G7CD77"/>
<evidence type="ECO:0000313" key="3">
    <source>
        <dbReference type="Proteomes" id="UP000199628"/>
    </source>
</evidence>
<evidence type="ECO:0000313" key="2">
    <source>
        <dbReference type="EMBL" id="SDE37259.1"/>
    </source>
</evidence>
<dbReference type="Proteomes" id="UP000199628">
    <property type="component" value="Unassembled WGS sequence"/>
</dbReference>
<protein>
    <recommendedName>
        <fullName evidence="4">Type IV pilus biogenesis</fullName>
    </recommendedName>
</protein>
<proteinExistence type="predicted"/>
<sequence>MAVRLLAAVFTFLALAGVGLAGMELRRVLSGTPPEALEAAAVAGAPRPQPPASAQRRETEWPALFGTLELAPPEPPTPPVPPQPPSPPVSSLGYVLKGTVELSGKTWAIVSHPTGERILRVGDILADGVTVAGIDETGLLLETGRGREVLEFAR</sequence>
<feature type="region of interest" description="Disordered" evidence="1">
    <location>
        <begin position="68"/>
        <end position="91"/>
    </location>
</feature>
<accession>A0A1G7CD77</accession>
<keyword evidence="3" id="KW-1185">Reference proteome</keyword>
<dbReference type="STRING" id="639004.SAMN04488239_1187"/>
<name>A0A1G7CD77_9RHOB</name>
<evidence type="ECO:0008006" key="4">
    <source>
        <dbReference type="Google" id="ProtNLM"/>
    </source>
</evidence>
<organism evidence="2 3">
    <name type="scientific">Ruegeria marina</name>
    <dbReference type="NCBI Taxonomy" id="639004"/>
    <lineage>
        <taxon>Bacteria</taxon>
        <taxon>Pseudomonadati</taxon>
        <taxon>Pseudomonadota</taxon>
        <taxon>Alphaproteobacteria</taxon>
        <taxon>Rhodobacterales</taxon>
        <taxon>Roseobacteraceae</taxon>
        <taxon>Ruegeria</taxon>
    </lineage>
</organism>
<gene>
    <name evidence="2" type="ORF">SAMN04488239_1187</name>
</gene>